<dbReference type="InterPro" id="IPR013324">
    <property type="entry name" value="RNA_pol_sigma_r3/r4-like"/>
</dbReference>
<dbReference type="InterPro" id="IPR036388">
    <property type="entry name" value="WH-like_DNA-bd_sf"/>
</dbReference>
<reference evidence="1 2" key="1">
    <citation type="submission" date="2015-06" db="EMBL/GenBank/DDBJ databases">
        <title>The Genome Sequence of Enterococcus hirae 88EA1.</title>
        <authorList>
            <consortium name="The Broad Institute Genomics Platform"/>
            <consortium name="The Broad Institute Genome Sequencing Center for Infectious Disease"/>
            <person name="Earl A.M."/>
            <person name="Van Tyne D."/>
            <person name="Lebreton F."/>
            <person name="Saavedra J.T."/>
            <person name="Gilmore M.S."/>
            <person name="Manson McGuire A."/>
            <person name="Clock S."/>
            <person name="Crupain M."/>
            <person name="Rangan U."/>
            <person name="Young S."/>
            <person name="Abouelleil A."/>
            <person name="Cao P."/>
            <person name="Chapman S.B."/>
            <person name="Griggs A."/>
            <person name="Priest M."/>
            <person name="Shea T."/>
            <person name="Wortman J."/>
            <person name="Nusbaum C."/>
            <person name="Birren B."/>
        </authorList>
    </citation>
    <scope>NUCLEOTIDE SEQUENCE [LARGE SCALE GENOMIC DNA]</scope>
    <source>
        <strain evidence="1 2">88EA1</strain>
    </source>
</reference>
<comment type="caution">
    <text evidence="1">The sequence shown here is derived from an EMBL/GenBank/DDBJ whole genome shotgun (WGS) entry which is preliminary data.</text>
</comment>
<protein>
    <submittedName>
        <fullName evidence="1">Uncharacterized protein</fullName>
    </submittedName>
</protein>
<evidence type="ECO:0000313" key="1">
    <source>
        <dbReference type="EMBL" id="RBT65962.1"/>
    </source>
</evidence>
<dbReference type="Gene3D" id="1.10.10.10">
    <property type="entry name" value="Winged helix-like DNA-binding domain superfamily/Winged helix DNA-binding domain"/>
    <property type="match status" value="1"/>
</dbReference>
<dbReference type="NCBIfam" id="TIGR01637">
    <property type="entry name" value="phage_arpU"/>
    <property type="match status" value="1"/>
</dbReference>
<dbReference type="SUPFAM" id="SSF88659">
    <property type="entry name" value="Sigma3 and sigma4 domains of RNA polymerase sigma factors"/>
    <property type="match status" value="1"/>
</dbReference>
<dbReference type="EMBL" id="LESJ01000014">
    <property type="protein sequence ID" value="RBT65962.1"/>
    <property type="molecule type" value="Genomic_DNA"/>
</dbReference>
<evidence type="ECO:0000313" key="2">
    <source>
        <dbReference type="Proteomes" id="UP000253498"/>
    </source>
</evidence>
<gene>
    <name evidence="1" type="ORF">EB03_02896</name>
</gene>
<dbReference type="AlphaFoldDB" id="A0AB37I6I0"/>
<name>A0AB37I6I0_ENTHR</name>
<dbReference type="RefSeq" id="WP_113792835.1">
    <property type="nucleotide sequence ID" value="NZ_KZ846601.1"/>
</dbReference>
<dbReference type="Proteomes" id="UP000253498">
    <property type="component" value="Unassembled WGS sequence"/>
</dbReference>
<organism evidence="1 2">
    <name type="scientific">Enterococcus hirae</name>
    <dbReference type="NCBI Taxonomy" id="1354"/>
    <lineage>
        <taxon>Bacteria</taxon>
        <taxon>Bacillati</taxon>
        <taxon>Bacillota</taxon>
        <taxon>Bacilli</taxon>
        <taxon>Lactobacillales</taxon>
        <taxon>Enterococcaceae</taxon>
        <taxon>Enterococcus</taxon>
    </lineage>
</organism>
<accession>A0AB37I6I0</accession>
<dbReference type="InterPro" id="IPR006524">
    <property type="entry name" value="ArpU-like"/>
</dbReference>
<proteinExistence type="predicted"/>
<sequence length="133" mass="15548">MISDKEIRKRAKSVLRTCPRLQRLCGDIHTLKSVTLSDMPKNVSKINHTENITVRQIDRLTEAQNQLQAIREALDMLSTDHREILTRIYITQHDKTQQYIADEMAMALKTLQSHLRIALVEFAEAYHYENLFI</sequence>